<accession>A0A840SID8</accession>
<dbReference type="GO" id="GO:0003677">
    <property type="term" value="F:DNA binding"/>
    <property type="evidence" value="ECO:0007669"/>
    <property type="project" value="InterPro"/>
</dbReference>
<dbReference type="GO" id="GO:0006355">
    <property type="term" value="P:regulation of DNA-templated transcription"/>
    <property type="evidence" value="ECO:0007669"/>
    <property type="project" value="InterPro"/>
</dbReference>
<dbReference type="RefSeq" id="WP_184146994.1">
    <property type="nucleotide sequence ID" value="NZ_JACHFM010000001.1"/>
</dbReference>
<protein>
    <submittedName>
        <fullName evidence="1">TolB-like protein/Flp pilus assembly protein TadD</fullName>
    </submittedName>
</protein>
<dbReference type="AlphaFoldDB" id="A0A840SID8"/>
<dbReference type="InterPro" id="IPR051677">
    <property type="entry name" value="AfsR-DnrI-RedD_regulator"/>
</dbReference>
<dbReference type="InterPro" id="IPR016032">
    <property type="entry name" value="Sig_transdc_resp-reg_C-effctor"/>
</dbReference>
<comment type="caution">
    <text evidence="1">The sequence shown here is derived from an EMBL/GenBank/DDBJ whole genome shotgun (WGS) entry which is preliminary data.</text>
</comment>
<sequence>MSGDKVLLRLIGPLSVVKADGTDVTPKGKRAKALLALLALSPGGARSRRWVQDKLWSERSQEQGAASLRTELSALRRGFAAAGVDILDSSRDKLQLDLTRVYFDTYDSASVAVGDDLLEGLDIGDPEFEEWLRTERMRYDAPEGLDAPPPRPRAMPAGIAAGLPANTNAPMRHPQPAPVETPASGARKPYLIVKGFHPIGTGDRERVFAEGLTAELQTVLGSLSGAFVVRTQDGERDPRHSYELSGEVRHHDRLRITARLTAVDTGQYLWTKRYDYEDERIFDVQLEISKKVIEAAQIELVEGEWARIWTDAPTSIDAWEAYQRGRGLESEARKDSVRRAIICYRDALRLDPDYTPAMISLGFCLVDQLRLGWAHDPEAALREARALCDKVMVLKPRDYFGRALIAFTECASGNHQLACDVMAEVVRDAPESPELLAYYGVLLGYCGHMREEIRYHKHALSLTKHPPNWIKTNLAFAHLLQDAPEAPDYVEAALAADPQSVRAHLCRVVVAVRGGDFAGARIWANRLLTLEPEFRAERWSAEECFRDPGVFHRIARDLREAGL</sequence>
<dbReference type="Proteomes" id="UP000549457">
    <property type="component" value="Unassembled WGS sequence"/>
</dbReference>
<dbReference type="SUPFAM" id="SSF48452">
    <property type="entry name" value="TPR-like"/>
    <property type="match status" value="1"/>
</dbReference>
<keyword evidence="2" id="KW-1185">Reference proteome</keyword>
<dbReference type="SUPFAM" id="SSF46894">
    <property type="entry name" value="C-terminal effector domain of the bipartite response regulators"/>
    <property type="match status" value="1"/>
</dbReference>
<dbReference type="EMBL" id="JACHFM010000001">
    <property type="protein sequence ID" value="MBB5220704.1"/>
    <property type="molecule type" value="Genomic_DNA"/>
</dbReference>
<dbReference type="Gene3D" id="1.10.10.10">
    <property type="entry name" value="Winged helix-like DNA-binding domain superfamily/Winged helix DNA-binding domain"/>
    <property type="match status" value="1"/>
</dbReference>
<reference evidence="1 2" key="1">
    <citation type="submission" date="2020-08" db="EMBL/GenBank/DDBJ databases">
        <title>Genomic Encyclopedia of Type Strains, Phase IV (KMG-IV): sequencing the most valuable type-strain genomes for metagenomic binning, comparative biology and taxonomic classification.</title>
        <authorList>
            <person name="Goeker M."/>
        </authorList>
    </citation>
    <scope>NUCLEOTIDE SEQUENCE [LARGE SCALE GENOMIC DNA]</scope>
    <source>
        <strain evidence="1 2">DSM 101730</strain>
    </source>
</reference>
<evidence type="ECO:0000313" key="1">
    <source>
        <dbReference type="EMBL" id="MBB5220704.1"/>
    </source>
</evidence>
<evidence type="ECO:0000313" key="2">
    <source>
        <dbReference type="Proteomes" id="UP000549457"/>
    </source>
</evidence>
<dbReference type="InterPro" id="IPR036388">
    <property type="entry name" value="WH-like_DNA-bd_sf"/>
</dbReference>
<dbReference type="PANTHER" id="PTHR35807">
    <property type="entry name" value="TRANSCRIPTIONAL REGULATOR REDD-RELATED"/>
    <property type="match status" value="1"/>
</dbReference>
<dbReference type="Gene3D" id="1.25.40.10">
    <property type="entry name" value="Tetratricopeptide repeat domain"/>
    <property type="match status" value="1"/>
</dbReference>
<organism evidence="1 2">
    <name type="scientific">Amaricoccus macauensis</name>
    <dbReference type="NCBI Taxonomy" id="57001"/>
    <lineage>
        <taxon>Bacteria</taxon>
        <taxon>Pseudomonadati</taxon>
        <taxon>Pseudomonadota</taxon>
        <taxon>Alphaproteobacteria</taxon>
        <taxon>Rhodobacterales</taxon>
        <taxon>Paracoccaceae</taxon>
        <taxon>Amaricoccus</taxon>
    </lineage>
</organism>
<name>A0A840SID8_9RHOB</name>
<proteinExistence type="predicted"/>
<dbReference type="InterPro" id="IPR011990">
    <property type="entry name" value="TPR-like_helical_dom_sf"/>
</dbReference>
<gene>
    <name evidence="1" type="ORF">HNP73_000625</name>
</gene>